<evidence type="ECO:0000313" key="1">
    <source>
        <dbReference type="EMBL" id="SMG32212.1"/>
    </source>
</evidence>
<sequence>MHLPSPTSLDDLRADGALIQADVDATWSSVMGTVQGVEYTADTARVHTRSGARDLPAAEVARLVDGEWVWSREHDLDIPELHSPQPASDGLLRAARTLHGNVPVFLAPFPDGQRAMAVEFRPSPGPLRSALTLGLAQLPAELDARRSLLAFAAARGLGVRETADAFEFSDGTAVTLRGGRPTSVSGGLQVEDVLADAHYFSVEHQLLLDGRFPDPDIRLDIAGGRATVNGHIHAGAIIAATVTGDMWTWGWADPYLPPSPAANLRRFGVDHGILDLVRPRVPARAELIDVCKPILDVWTHALVPLNADTRAVVLLSAPELTLPGPQAPTTGQAVEVTLATVPGAGVDKQRARAAYAQRRGVTLPPTQAR</sequence>
<organism evidence="1 2">
    <name type="scientific">Corynebacterium pollutisoli</name>
    <dbReference type="NCBI Taxonomy" id="1610489"/>
    <lineage>
        <taxon>Bacteria</taxon>
        <taxon>Bacillati</taxon>
        <taxon>Actinomycetota</taxon>
        <taxon>Actinomycetes</taxon>
        <taxon>Mycobacteriales</taxon>
        <taxon>Corynebacteriaceae</taxon>
        <taxon>Corynebacterium</taxon>
    </lineage>
</organism>
<dbReference type="OrthoDB" id="4428117at2"/>
<dbReference type="Pfam" id="PF21813">
    <property type="entry name" value="DUF6882"/>
    <property type="match status" value="1"/>
</dbReference>
<accession>A0A1X7JUY7</accession>
<dbReference type="InterPro" id="IPR049249">
    <property type="entry name" value="DUF6882"/>
</dbReference>
<dbReference type="STRING" id="1610489.SAMN06295981_1965"/>
<dbReference type="RefSeq" id="WP_085550068.1">
    <property type="nucleotide sequence ID" value="NZ_FXAR01000007.1"/>
</dbReference>
<gene>
    <name evidence="1" type="ORF">SAMN06295981_1965</name>
</gene>
<keyword evidence="2" id="KW-1185">Reference proteome</keyword>
<dbReference type="Proteomes" id="UP000193309">
    <property type="component" value="Unassembled WGS sequence"/>
</dbReference>
<proteinExistence type="predicted"/>
<reference evidence="2" key="1">
    <citation type="submission" date="2017-04" db="EMBL/GenBank/DDBJ databases">
        <authorList>
            <person name="Varghese N."/>
            <person name="Submissions S."/>
        </authorList>
    </citation>
    <scope>NUCLEOTIDE SEQUENCE [LARGE SCALE GENOMIC DNA]</scope>
    <source>
        <strain evidence="2">VDS</strain>
    </source>
</reference>
<dbReference type="AlphaFoldDB" id="A0A1X7JUY7"/>
<evidence type="ECO:0000313" key="2">
    <source>
        <dbReference type="Proteomes" id="UP000193309"/>
    </source>
</evidence>
<protein>
    <submittedName>
        <fullName evidence="1">Uncharacterized protein</fullName>
    </submittedName>
</protein>
<name>A0A1X7JUY7_9CORY</name>
<dbReference type="EMBL" id="FXAR01000007">
    <property type="protein sequence ID" value="SMG32212.1"/>
    <property type="molecule type" value="Genomic_DNA"/>
</dbReference>